<dbReference type="Pfam" id="PF01391">
    <property type="entry name" value="Collagen"/>
    <property type="match status" value="1"/>
</dbReference>
<evidence type="ECO:0000256" key="2">
    <source>
        <dbReference type="SAM" id="Phobius"/>
    </source>
</evidence>
<dbReference type="InterPro" id="IPR008160">
    <property type="entry name" value="Collagen"/>
</dbReference>
<keyword evidence="2" id="KW-0472">Membrane</keyword>
<dbReference type="Proteomes" id="UP000265000">
    <property type="component" value="Unplaced"/>
</dbReference>
<feature type="region of interest" description="Disordered" evidence="1">
    <location>
        <begin position="114"/>
        <end position="201"/>
    </location>
</feature>
<dbReference type="AlphaFoldDB" id="A0A3Q2UKE3"/>
<dbReference type="PANTHER" id="PTHR24637">
    <property type="entry name" value="COLLAGEN"/>
    <property type="match status" value="1"/>
</dbReference>
<evidence type="ECO:0000313" key="4">
    <source>
        <dbReference type="Proteomes" id="UP000265000"/>
    </source>
</evidence>
<keyword evidence="4" id="KW-1185">Reference proteome</keyword>
<dbReference type="PANTHER" id="PTHR24637:SF421">
    <property type="entry name" value="CUTICLE COLLAGEN DPY-2"/>
    <property type="match status" value="1"/>
</dbReference>
<dbReference type="Ensembl" id="ENSFHET00000033282.1">
    <property type="protein sequence ID" value="ENSFHEP00000031420.1"/>
    <property type="gene ID" value="ENSFHEG00000017295.1"/>
</dbReference>
<accession>A0A3Q2UKE3</accession>
<protein>
    <submittedName>
        <fullName evidence="3">Uncharacterized protein</fullName>
    </submittedName>
</protein>
<reference evidence="3" key="2">
    <citation type="submission" date="2025-09" db="UniProtKB">
        <authorList>
            <consortium name="Ensembl"/>
        </authorList>
    </citation>
    <scope>IDENTIFICATION</scope>
</reference>
<reference evidence="3" key="1">
    <citation type="submission" date="2025-08" db="UniProtKB">
        <authorList>
            <consortium name="Ensembl"/>
        </authorList>
    </citation>
    <scope>IDENTIFICATION</scope>
</reference>
<organism evidence="3 4">
    <name type="scientific">Fundulus heteroclitus</name>
    <name type="common">Killifish</name>
    <name type="synonym">Mummichog</name>
    <dbReference type="NCBI Taxonomy" id="8078"/>
    <lineage>
        <taxon>Eukaryota</taxon>
        <taxon>Metazoa</taxon>
        <taxon>Chordata</taxon>
        <taxon>Craniata</taxon>
        <taxon>Vertebrata</taxon>
        <taxon>Euteleostomi</taxon>
        <taxon>Actinopterygii</taxon>
        <taxon>Neopterygii</taxon>
        <taxon>Teleostei</taxon>
        <taxon>Neoteleostei</taxon>
        <taxon>Acanthomorphata</taxon>
        <taxon>Ovalentaria</taxon>
        <taxon>Atherinomorphae</taxon>
        <taxon>Cyprinodontiformes</taxon>
        <taxon>Fundulidae</taxon>
        <taxon>Fundulus</taxon>
    </lineage>
</organism>
<feature type="transmembrane region" description="Helical" evidence="2">
    <location>
        <begin position="242"/>
        <end position="262"/>
    </location>
</feature>
<evidence type="ECO:0000256" key="1">
    <source>
        <dbReference type="SAM" id="MobiDB-lite"/>
    </source>
</evidence>
<keyword evidence="2" id="KW-0812">Transmembrane</keyword>
<evidence type="ECO:0000313" key="3">
    <source>
        <dbReference type="Ensembl" id="ENSFHEP00000031420.1"/>
    </source>
</evidence>
<sequence>MTSLRATFSLRILCEYGRRFPFPPCRVLCCATLCLLCSLALIILCQPVSFVIVFIKSCFPSHHAAPEPLLALRSGKEFFKGDKGRGGRPGNAGATGMKGALKCNCGGESAPRGLPGPAGLQGDAGMPGEFGYDGDMGDPGPKGADGLPGSAGFNGLQGPKGRKGDTGLAGEKGYPGDIGEPGNDGPVGTPGAPGPNGLHGFPGSRGLPVSPSVLFVTVCGHLRATVAKPLNSDCGHYENSTFLFFIACLLVWLILPGVPWMARLCRSQRTAWSTWR</sequence>
<name>A0A3Q2UKE3_FUNHE</name>
<dbReference type="STRING" id="8078.ENSFHEP00000031420"/>
<proteinExistence type="predicted"/>
<keyword evidence="2" id="KW-1133">Transmembrane helix</keyword>